<comment type="catalytic activity">
    <reaction evidence="8">
        <text>Couples ATP hydrolysis with the unwinding of duplex DNA by translocating in the 3'-5' direction.</text>
        <dbReference type="EC" id="5.6.2.4"/>
    </reaction>
</comment>
<evidence type="ECO:0000313" key="14">
    <source>
        <dbReference type="EMBL" id="MDX8420171.1"/>
    </source>
</evidence>
<dbReference type="AlphaFoldDB" id="A0AB35U4U1"/>
<evidence type="ECO:0000256" key="1">
    <source>
        <dbReference type="ARBA" id="ARBA00009922"/>
    </source>
</evidence>
<feature type="domain" description="UvrD-like helicase ATP-binding" evidence="12">
    <location>
        <begin position="12"/>
        <end position="291"/>
    </location>
</feature>
<keyword evidence="7" id="KW-0413">Isomerase</keyword>
<evidence type="ECO:0000256" key="4">
    <source>
        <dbReference type="ARBA" id="ARBA00022806"/>
    </source>
</evidence>
<dbReference type="Gene3D" id="3.40.50.300">
    <property type="entry name" value="P-loop containing nucleotide triphosphate hydrolases"/>
    <property type="match status" value="2"/>
</dbReference>
<dbReference type="CDD" id="cd17932">
    <property type="entry name" value="DEXQc_UvrD"/>
    <property type="match status" value="1"/>
</dbReference>
<dbReference type="GO" id="GO:0043138">
    <property type="term" value="F:3'-5' DNA helicase activity"/>
    <property type="evidence" value="ECO:0007669"/>
    <property type="project" value="UniProtKB-EC"/>
</dbReference>
<comment type="catalytic activity">
    <reaction evidence="10">
        <text>ATP + H2O = ADP + phosphate + H(+)</text>
        <dbReference type="Rhea" id="RHEA:13065"/>
        <dbReference type="ChEBI" id="CHEBI:15377"/>
        <dbReference type="ChEBI" id="CHEBI:15378"/>
        <dbReference type="ChEBI" id="CHEBI:30616"/>
        <dbReference type="ChEBI" id="CHEBI:43474"/>
        <dbReference type="ChEBI" id="CHEBI:456216"/>
        <dbReference type="EC" id="5.6.2.4"/>
    </reaction>
</comment>
<dbReference type="PROSITE" id="PS51198">
    <property type="entry name" value="UVRD_HELICASE_ATP_BIND"/>
    <property type="match status" value="1"/>
</dbReference>
<evidence type="ECO:0000256" key="5">
    <source>
        <dbReference type="ARBA" id="ARBA00022840"/>
    </source>
</evidence>
<dbReference type="EC" id="5.6.2.4" evidence="9"/>
<evidence type="ECO:0000259" key="12">
    <source>
        <dbReference type="PROSITE" id="PS51198"/>
    </source>
</evidence>
<dbReference type="Pfam" id="PF00580">
    <property type="entry name" value="UvrD-helicase"/>
    <property type="match status" value="1"/>
</dbReference>
<dbReference type="EMBL" id="JALBUR010000024">
    <property type="protein sequence ID" value="MDX8420171.1"/>
    <property type="molecule type" value="Genomic_DNA"/>
</dbReference>
<keyword evidence="6" id="KW-0238">DNA-binding</keyword>
<proteinExistence type="inferred from homology"/>
<evidence type="ECO:0000259" key="13">
    <source>
        <dbReference type="PROSITE" id="PS51217"/>
    </source>
</evidence>
<dbReference type="InterPro" id="IPR013986">
    <property type="entry name" value="DExx_box_DNA_helicase_dom_sf"/>
</dbReference>
<dbReference type="Gene3D" id="1.10.486.10">
    <property type="entry name" value="PCRA, domain 4"/>
    <property type="match status" value="1"/>
</dbReference>
<protein>
    <recommendedName>
        <fullName evidence="9">DNA 3'-5' helicase</fullName>
        <ecNumber evidence="9">5.6.2.4</ecNumber>
    </recommendedName>
</protein>
<dbReference type="PROSITE" id="PS51217">
    <property type="entry name" value="UVRD_HELICASE_CTER"/>
    <property type="match status" value="1"/>
</dbReference>
<comment type="caution">
    <text evidence="14">The sequence shown here is derived from an EMBL/GenBank/DDBJ whole genome shotgun (WGS) entry which is preliminary data.</text>
</comment>
<accession>A0AB35U4U1</accession>
<dbReference type="PANTHER" id="PTHR11070">
    <property type="entry name" value="UVRD / RECB / PCRA DNA HELICASE FAMILY MEMBER"/>
    <property type="match status" value="1"/>
</dbReference>
<dbReference type="GO" id="GO:0000725">
    <property type="term" value="P:recombinational repair"/>
    <property type="evidence" value="ECO:0007669"/>
    <property type="project" value="TreeGrafter"/>
</dbReference>
<keyword evidence="5 11" id="KW-0067">ATP-binding</keyword>
<evidence type="ECO:0000256" key="2">
    <source>
        <dbReference type="ARBA" id="ARBA00022741"/>
    </source>
</evidence>
<comment type="similarity">
    <text evidence="1">Belongs to the helicase family. UvrD subfamily.</text>
</comment>
<evidence type="ECO:0000256" key="6">
    <source>
        <dbReference type="ARBA" id="ARBA00023125"/>
    </source>
</evidence>
<dbReference type="InterPro" id="IPR014016">
    <property type="entry name" value="UvrD-like_ATP-bd"/>
</dbReference>
<dbReference type="Pfam" id="PF13361">
    <property type="entry name" value="UvrD_C"/>
    <property type="match status" value="2"/>
</dbReference>
<feature type="binding site" evidence="11">
    <location>
        <begin position="33"/>
        <end position="40"/>
    </location>
    <ligand>
        <name>ATP</name>
        <dbReference type="ChEBI" id="CHEBI:30616"/>
    </ligand>
</feature>
<keyword evidence="2 11" id="KW-0547">Nucleotide-binding</keyword>
<dbReference type="GO" id="GO:0005524">
    <property type="term" value="F:ATP binding"/>
    <property type="evidence" value="ECO:0007669"/>
    <property type="project" value="UniProtKB-UniRule"/>
</dbReference>
<dbReference type="InterPro" id="IPR027417">
    <property type="entry name" value="P-loop_NTPase"/>
</dbReference>
<dbReference type="SUPFAM" id="SSF52540">
    <property type="entry name" value="P-loop containing nucleoside triphosphate hydrolases"/>
    <property type="match status" value="1"/>
</dbReference>
<reference evidence="14 15" key="1">
    <citation type="submission" date="2022-03" db="EMBL/GenBank/DDBJ databases">
        <title>Novel taxa within the pig intestine.</title>
        <authorList>
            <person name="Wylensek D."/>
            <person name="Bishof K."/>
            <person name="Afrizal A."/>
            <person name="Clavel T."/>
        </authorList>
    </citation>
    <scope>NUCLEOTIDE SEQUENCE [LARGE SCALE GENOMIC DNA]</scope>
    <source>
        <strain evidence="14 15">CLA-KB-P133</strain>
    </source>
</reference>
<evidence type="ECO:0000256" key="9">
    <source>
        <dbReference type="ARBA" id="ARBA00034808"/>
    </source>
</evidence>
<evidence type="ECO:0000256" key="8">
    <source>
        <dbReference type="ARBA" id="ARBA00034617"/>
    </source>
</evidence>
<evidence type="ECO:0000313" key="15">
    <source>
        <dbReference type="Proteomes" id="UP001286174"/>
    </source>
</evidence>
<feature type="domain" description="UvrD-like helicase C-terminal" evidence="13">
    <location>
        <begin position="292"/>
        <end position="545"/>
    </location>
</feature>
<gene>
    <name evidence="14" type="ORF">MOZ60_08700</name>
</gene>
<dbReference type="GO" id="GO:0016787">
    <property type="term" value="F:hydrolase activity"/>
    <property type="evidence" value="ECO:0007669"/>
    <property type="project" value="UniProtKB-UniRule"/>
</dbReference>
<keyword evidence="4 11" id="KW-0347">Helicase</keyword>
<evidence type="ECO:0000256" key="3">
    <source>
        <dbReference type="ARBA" id="ARBA00022801"/>
    </source>
</evidence>
<sequence length="751" mass="87352">MDEESFLKKYTPGFSSQQIQAVTTVDGPVLLLAVPGSGKTTVLIARIGYMIYVKNIDPRSILVMTYTTAAADEMKKRFAKRFGQELADNITFKTINALCYLIINRYSRYYSHHQVFTLVQENQTGQLLRRIYQKYTNEYTTDSILKEIRTGITYVKNMMLEDNEMKELKFSFDHFDDIYNDYLSEMKKHKWMDYDDQLVYARLFLMRVPDLLKDYQQRFMYFCMDEAQDTSRIQHEILHLLAEKSQNVFLVGDEDQSIYGFRAAYPQALLHFTENWENAKVLLLEDNYRSTGNIISAASDFISRNMFRHSKNMKAVRQEGEQIHIIELSGRSGQYRWLLEKARENKDQFAVLYRNNDSAIPLIDMLNKNGISFHMRANDALFFSSRIVNDIRDIITFAYCPDNREIFQRIYYKFSLQISKKIAAEAIEMSAASGNSILFEMENSPDLQDWLKAKVVHLDQQFKKLTGIPGNHLIDYITMNMDYSSYAGSQNLDLSKIDILRQIADAQKDGQAFLNRLDELESFISNHQNSNDAKLNLSTIHSSKGREYNNVIMLDVIDGILPSKSDDIQIQQEERRLFYVGITRAKNSLYLFHIKKESQSFNTEIISGLPKEVIDQDDLFASLPRDLSGRSYTDASGRKAVIIGQCGDEILLEYSDHQIVFTNLSEMLKNRRHVYSKKEHAKKRNMNNSHNRQKTNLAPGMQIQHKKYGLGRVNRILNGNAYVAFKDETRIFKINTLFEKHLIEIVDEGWY</sequence>
<dbReference type="GO" id="GO:0003677">
    <property type="term" value="F:DNA binding"/>
    <property type="evidence" value="ECO:0007669"/>
    <property type="project" value="UniProtKB-KW"/>
</dbReference>
<name>A0AB35U4U1_9FIRM</name>
<keyword evidence="3 11" id="KW-0378">Hydrolase</keyword>
<keyword evidence="15" id="KW-1185">Reference proteome</keyword>
<dbReference type="Proteomes" id="UP001286174">
    <property type="component" value="Unassembled WGS sequence"/>
</dbReference>
<evidence type="ECO:0000256" key="7">
    <source>
        <dbReference type="ARBA" id="ARBA00023235"/>
    </source>
</evidence>
<dbReference type="InterPro" id="IPR000212">
    <property type="entry name" value="DNA_helicase_UvrD/REP"/>
</dbReference>
<evidence type="ECO:0000256" key="11">
    <source>
        <dbReference type="PROSITE-ProRule" id="PRU00560"/>
    </source>
</evidence>
<dbReference type="Gene3D" id="1.10.10.160">
    <property type="match status" value="1"/>
</dbReference>
<dbReference type="RefSeq" id="WP_370596386.1">
    <property type="nucleotide sequence ID" value="NZ_JALBUR010000024.1"/>
</dbReference>
<evidence type="ECO:0000256" key="10">
    <source>
        <dbReference type="ARBA" id="ARBA00048988"/>
    </source>
</evidence>
<organism evidence="14 15">
    <name type="scientific">Grylomicrobium aquisgranensis</name>
    <dbReference type="NCBI Taxonomy" id="2926318"/>
    <lineage>
        <taxon>Bacteria</taxon>
        <taxon>Bacillati</taxon>
        <taxon>Bacillota</taxon>
        <taxon>Erysipelotrichia</taxon>
        <taxon>Erysipelotrichales</taxon>
        <taxon>Erysipelotrichaceae</taxon>
        <taxon>Grylomicrobium</taxon>
    </lineage>
</organism>
<dbReference type="InterPro" id="IPR014017">
    <property type="entry name" value="DNA_helicase_UvrD-like_C"/>
</dbReference>
<dbReference type="PANTHER" id="PTHR11070:SF2">
    <property type="entry name" value="ATP-DEPENDENT DNA HELICASE SRS2"/>
    <property type="match status" value="1"/>
</dbReference>